<dbReference type="Pfam" id="PF00814">
    <property type="entry name" value="TsaD"/>
    <property type="match status" value="1"/>
</dbReference>
<dbReference type="RefSeq" id="WP_379539556.1">
    <property type="nucleotide sequence ID" value="NZ_JBHSDR010000006.1"/>
</dbReference>
<feature type="domain" description="Gcp-like" evidence="1">
    <location>
        <begin position="33"/>
        <end position="145"/>
    </location>
</feature>
<name>A0ABV8RRS4_9SPHN</name>
<dbReference type="EMBL" id="JBHSDR010000006">
    <property type="protein sequence ID" value="MFC4296106.1"/>
    <property type="molecule type" value="Genomic_DNA"/>
</dbReference>
<comment type="caution">
    <text evidence="2">The sequence shown here is derived from an EMBL/GenBank/DDBJ whole genome shotgun (WGS) entry which is preliminary data.</text>
</comment>
<dbReference type="GO" id="GO:0061711">
    <property type="term" value="F:tRNA N(6)-L-threonylcarbamoyladenine synthase activity"/>
    <property type="evidence" value="ECO:0007669"/>
    <property type="project" value="UniProtKB-EC"/>
</dbReference>
<dbReference type="InterPro" id="IPR043129">
    <property type="entry name" value="ATPase_NBD"/>
</dbReference>
<sequence>MRTLVIDTATEACSVALFDDDALVAGEFRMLGRGHAEQLVPMIAALPGRGRADRIAVNTGPGSFTGIRVGLAAARALQLAWGAKLYGYGSGALVAAMARADEDEAEVDIAMTAGHGEWFFQRFADGRALDEEMTSLAPSAAAAVSHAPLVAGTQAEALVAARGTGRAVALWPDARRFALLASAELDDDPHPAYGRAPDVRLPGGAAAAA</sequence>
<keyword evidence="3" id="KW-1185">Reference proteome</keyword>
<organism evidence="2 3">
    <name type="scientific">Novosphingobium tardum</name>
    <dbReference type="NCBI Taxonomy" id="1538021"/>
    <lineage>
        <taxon>Bacteria</taxon>
        <taxon>Pseudomonadati</taxon>
        <taxon>Pseudomonadota</taxon>
        <taxon>Alphaproteobacteria</taxon>
        <taxon>Sphingomonadales</taxon>
        <taxon>Sphingomonadaceae</taxon>
        <taxon>Novosphingobium</taxon>
    </lineage>
</organism>
<gene>
    <name evidence="2" type="primary">tsaB</name>
    <name evidence="2" type="ORF">ACFO0A_13685</name>
</gene>
<dbReference type="InterPro" id="IPR022496">
    <property type="entry name" value="T6A_TsaB"/>
</dbReference>
<dbReference type="InterPro" id="IPR000905">
    <property type="entry name" value="Gcp-like_dom"/>
</dbReference>
<dbReference type="Proteomes" id="UP001595828">
    <property type="component" value="Unassembled WGS sequence"/>
</dbReference>
<keyword evidence="2" id="KW-0808">Transferase</keyword>
<dbReference type="NCBIfam" id="TIGR03725">
    <property type="entry name" value="T6A_YeaZ"/>
    <property type="match status" value="1"/>
</dbReference>
<evidence type="ECO:0000313" key="3">
    <source>
        <dbReference type="Proteomes" id="UP001595828"/>
    </source>
</evidence>
<dbReference type="SUPFAM" id="SSF53067">
    <property type="entry name" value="Actin-like ATPase domain"/>
    <property type="match status" value="1"/>
</dbReference>
<proteinExistence type="predicted"/>
<dbReference type="EC" id="2.3.1.234" evidence="2"/>
<keyword evidence="2" id="KW-0012">Acyltransferase</keyword>
<dbReference type="Gene3D" id="3.30.420.40">
    <property type="match status" value="2"/>
</dbReference>
<evidence type="ECO:0000259" key="1">
    <source>
        <dbReference type="Pfam" id="PF00814"/>
    </source>
</evidence>
<evidence type="ECO:0000313" key="2">
    <source>
        <dbReference type="EMBL" id="MFC4296106.1"/>
    </source>
</evidence>
<reference evidence="3" key="1">
    <citation type="journal article" date="2019" name="Int. J. Syst. Evol. Microbiol.">
        <title>The Global Catalogue of Microorganisms (GCM) 10K type strain sequencing project: providing services to taxonomists for standard genome sequencing and annotation.</title>
        <authorList>
            <consortium name="The Broad Institute Genomics Platform"/>
            <consortium name="The Broad Institute Genome Sequencing Center for Infectious Disease"/>
            <person name="Wu L."/>
            <person name="Ma J."/>
        </authorList>
    </citation>
    <scope>NUCLEOTIDE SEQUENCE [LARGE SCALE GENOMIC DNA]</scope>
    <source>
        <strain evidence="3">CGMCC 1.12989</strain>
    </source>
</reference>
<accession>A0ABV8RRS4</accession>
<protein>
    <submittedName>
        <fullName evidence="2">tRNA (Adenosine(37)-N6)-threonylcarbamoyltransferase complex dimerization subunit type 1 TsaB</fullName>
        <ecNumber evidence="2">2.3.1.234</ecNumber>
    </submittedName>
</protein>